<evidence type="ECO:0000313" key="4">
    <source>
        <dbReference type="Proteomes" id="UP000179807"/>
    </source>
</evidence>
<evidence type="ECO:0000256" key="1">
    <source>
        <dbReference type="SAM" id="Phobius"/>
    </source>
</evidence>
<dbReference type="RefSeq" id="XP_068348242.1">
    <property type="nucleotide sequence ID" value="XM_068512196.1"/>
</dbReference>
<comment type="caution">
    <text evidence="3">The sequence shown here is derived from an EMBL/GenBank/DDBJ whole genome shotgun (WGS) entry which is preliminary data.</text>
</comment>
<reference evidence="3" key="1">
    <citation type="submission" date="2016-10" db="EMBL/GenBank/DDBJ databases">
        <authorList>
            <person name="Benchimol M."/>
            <person name="Almeida L.G."/>
            <person name="Vasconcelos A.T."/>
            <person name="Perreira-Neves A."/>
            <person name="Rosa I.A."/>
            <person name="Tasca T."/>
            <person name="Bogo M.R."/>
            <person name="de Souza W."/>
        </authorList>
    </citation>
    <scope>NUCLEOTIDE SEQUENCE [LARGE SCALE GENOMIC DNA]</scope>
    <source>
        <strain evidence="3">K</strain>
    </source>
</reference>
<keyword evidence="2" id="KW-0732">Signal</keyword>
<sequence>MIFLFSLFFSSFCQTTLFNYTDFGLNHVRLNPGSELELSFLLNDFVTVFIFDSDQSNQIYLNNATSLVRSHFVTSDKKIILSSFQNSTKTFQLNFWIIPRHFCMLGVSTVLFNQHARLRLNTRHAESPRCVFPITDYSSYNFSTLINDTNTINYIITNTSLQNNQTYISTINGSLENIHINEPFFFSFGIDSKFVENISFHFDTTMYSIYLPKKCFFEETPRFINSKYNATDSSNLIHMCNCDFKEGNRFDLLLPITLLLLCLIVMIIGLFGFCIFKYTNNKNKMQYIKNDKSNNSSKDHFVTTSLMTTDALIESDNESDGYVNSKDYRLTKSVSATIPKVYSTDEDDNVIFFSRKGTESTSNEQTTSD</sequence>
<proteinExistence type="predicted"/>
<keyword evidence="1" id="KW-1133">Transmembrane helix</keyword>
<feature type="signal peptide" evidence="2">
    <location>
        <begin position="1"/>
        <end position="18"/>
    </location>
</feature>
<keyword evidence="1" id="KW-0812">Transmembrane</keyword>
<feature type="chain" id="PRO_5012136549" evidence="2">
    <location>
        <begin position="19"/>
        <end position="369"/>
    </location>
</feature>
<gene>
    <name evidence="3" type="ORF">TRFO_38679</name>
</gene>
<evidence type="ECO:0000256" key="2">
    <source>
        <dbReference type="SAM" id="SignalP"/>
    </source>
</evidence>
<dbReference type="GeneID" id="94846900"/>
<dbReference type="Proteomes" id="UP000179807">
    <property type="component" value="Unassembled WGS sequence"/>
</dbReference>
<dbReference type="EMBL" id="MLAK01001263">
    <property type="protein sequence ID" value="OHS95105.1"/>
    <property type="molecule type" value="Genomic_DNA"/>
</dbReference>
<organism evidence="3 4">
    <name type="scientific">Tritrichomonas foetus</name>
    <dbReference type="NCBI Taxonomy" id="1144522"/>
    <lineage>
        <taxon>Eukaryota</taxon>
        <taxon>Metamonada</taxon>
        <taxon>Parabasalia</taxon>
        <taxon>Tritrichomonadida</taxon>
        <taxon>Tritrichomonadidae</taxon>
        <taxon>Tritrichomonas</taxon>
    </lineage>
</organism>
<feature type="transmembrane region" description="Helical" evidence="1">
    <location>
        <begin position="252"/>
        <end position="276"/>
    </location>
</feature>
<accession>A0A1J4J8T7</accession>
<dbReference type="VEuPathDB" id="TrichDB:TRFO_38679"/>
<keyword evidence="4" id="KW-1185">Reference proteome</keyword>
<name>A0A1J4J8T7_9EUKA</name>
<protein>
    <submittedName>
        <fullName evidence="3">Uncharacterized protein</fullName>
    </submittedName>
</protein>
<keyword evidence="1" id="KW-0472">Membrane</keyword>
<evidence type="ECO:0000313" key="3">
    <source>
        <dbReference type="EMBL" id="OHS95105.1"/>
    </source>
</evidence>
<dbReference type="AlphaFoldDB" id="A0A1J4J8T7"/>